<name>A0ABT3J889_9RHOB</name>
<sequence length="230" mass="25381">MPAIDLARAAAILTGRADLTHHADLPLGDSVVHRFREAGDDVDFLHLVSDAAGGFRAHLCDQGDTTPFRRGHLADLTGAPRRVLFEFDIRVTDETAFKKHFDVVAIEEIDAETFQERFLVPEDPFAFEQGNHVAFVALGRNGDRIVARVGVEVTDEARLTRAARDAYENNWGDRDWHPGSAEEALYEILAASNANPSPDAIGFEFMDWRPLPAPGDPETGPEPETDHSPM</sequence>
<dbReference type="EMBL" id="JAPDOG010000027">
    <property type="protein sequence ID" value="MCW3783903.1"/>
    <property type="molecule type" value="Genomic_DNA"/>
</dbReference>
<gene>
    <name evidence="2" type="ORF">OM960_20425</name>
</gene>
<protein>
    <submittedName>
        <fullName evidence="2">Uncharacterized protein</fullName>
    </submittedName>
</protein>
<proteinExistence type="predicted"/>
<keyword evidence="3" id="KW-1185">Reference proteome</keyword>
<accession>A0ABT3J889</accession>
<dbReference type="Proteomes" id="UP001207582">
    <property type="component" value="Unassembled WGS sequence"/>
</dbReference>
<comment type="caution">
    <text evidence="2">The sequence shown here is derived from an EMBL/GenBank/DDBJ whole genome shotgun (WGS) entry which is preliminary data.</text>
</comment>
<dbReference type="RefSeq" id="WP_264773282.1">
    <property type="nucleotide sequence ID" value="NZ_JAPDOG010000027.1"/>
</dbReference>
<evidence type="ECO:0000313" key="2">
    <source>
        <dbReference type="EMBL" id="MCW3783903.1"/>
    </source>
</evidence>
<feature type="region of interest" description="Disordered" evidence="1">
    <location>
        <begin position="207"/>
        <end position="230"/>
    </location>
</feature>
<evidence type="ECO:0000256" key="1">
    <source>
        <dbReference type="SAM" id="MobiDB-lite"/>
    </source>
</evidence>
<reference evidence="2 3" key="1">
    <citation type="submission" date="2022-10" db="EMBL/GenBank/DDBJ databases">
        <title>Defluviimonas sp. CAU 1641 isolated from mud.</title>
        <authorList>
            <person name="Kim W."/>
        </authorList>
    </citation>
    <scope>NUCLEOTIDE SEQUENCE [LARGE SCALE GENOMIC DNA]</scope>
    <source>
        <strain evidence="2 3">CAU 1641</strain>
    </source>
</reference>
<organism evidence="2 3">
    <name type="scientific">Defluviimonas salinarum</name>
    <dbReference type="NCBI Taxonomy" id="2992147"/>
    <lineage>
        <taxon>Bacteria</taxon>
        <taxon>Pseudomonadati</taxon>
        <taxon>Pseudomonadota</taxon>
        <taxon>Alphaproteobacteria</taxon>
        <taxon>Rhodobacterales</taxon>
        <taxon>Paracoccaceae</taxon>
        <taxon>Albidovulum</taxon>
    </lineage>
</organism>
<evidence type="ECO:0000313" key="3">
    <source>
        <dbReference type="Proteomes" id="UP001207582"/>
    </source>
</evidence>